<evidence type="ECO:0000313" key="3">
    <source>
        <dbReference type="Proteomes" id="UP001146019"/>
    </source>
</evidence>
<keyword evidence="3" id="KW-1185">Reference proteome</keyword>
<proteinExistence type="predicted"/>
<protein>
    <recommendedName>
        <fullName evidence="4">VCBS repeat-containing protein</fullName>
    </recommendedName>
</protein>
<dbReference type="AlphaFoldDB" id="A0A9X3DWI0"/>
<reference evidence="2" key="1">
    <citation type="submission" date="2022-11" db="EMBL/GenBank/DDBJ databases">
        <title>Biodiversity and phylogenetic relationships of bacteria.</title>
        <authorList>
            <person name="Machado R.A.R."/>
            <person name="Bhat A."/>
            <person name="Loulou A."/>
            <person name="Kallel S."/>
        </authorList>
    </citation>
    <scope>NUCLEOTIDE SEQUENCE</scope>
    <source>
        <strain evidence="2">A-IN1</strain>
    </source>
</reference>
<evidence type="ECO:0000256" key="1">
    <source>
        <dbReference type="SAM" id="SignalP"/>
    </source>
</evidence>
<name>A0A9X3DWI0_9GAMM</name>
<keyword evidence="1" id="KW-0732">Signal</keyword>
<dbReference type="RefSeq" id="WP_266131184.1">
    <property type="nucleotide sequence ID" value="NZ_JAPKMY010000009.1"/>
</dbReference>
<gene>
    <name evidence="2" type="ORF">OSH00_15440</name>
</gene>
<dbReference type="EMBL" id="JAPKMY010000009">
    <property type="protein sequence ID" value="MCX5469122.1"/>
    <property type="molecule type" value="Genomic_DNA"/>
</dbReference>
<evidence type="ECO:0008006" key="4">
    <source>
        <dbReference type="Google" id="ProtNLM"/>
    </source>
</evidence>
<dbReference type="Proteomes" id="UP001146019">
    <property type="component" value="Unassembled WGS sequence"/>
</dbReference>
<feature type="signal peptide" evidence="1">
    <location>
        <begin position="1"/>
        <end position="22"/>
    </location>
</feature>
<evidence type="ECO:0000313" key="2">
    <source>
        <dbReference type="EMBL" id="MCX5469122.1"/>
    </source>
</evidence>
<organism evidence="2 3">
    <name type="scientific">Acinetobacter nematophilus</name>
    <dbReference type="NCBI Taxonomy" id="2994642"/>
    <lineage>
        <taxon>Bacteria</taxon>
        <taxon>Pseudomonadati</taxon>
        <taxon>Pseudomonadota</taxon>
        <taxon>Gammaproteobacteria</taxon>
        <taxon>Moraxellales</taxon>
        <taxon>Moraxellaceae</taxon>
        <taxon>Acinetobacter</taxon>
    </lineage>
</organism>
<feature type="chain" id="PRO_5040773313" description="VCBS repeat-containing protein" evidence="1">
    <location>
        <begin position="23"/>
        <end position="232"/>
    </location>
</feature>
<sequence>MKNKIPLILFCMLTTYSAFLWADTRTSYQSFVPQNWNILSRAQGDLNGDQQPDLALIIEDTDPKNIVKNDRLGNPQLNLNRRKLLILLKSPQGYRLVASNSTLPSEGDPESPCLADPLGEDNSLSIKNGLVQINLHYWLSCGSWYVSNHLFTFRYQNQSFKLIGYDTTDIHRASGEINAKSINFLTGKIKKTSGGDAFENQKASQQESWSKLKQKYTLTLEQIDFKHYGEYE</sequence>
<accession>A0A9X3DWI0</accession>
<comment type="caution">
    <text evidence="2">The sequence shown here is derived from an EMBL/GenBank/DDBJ whole genome shotgun (WGS) entry which is preliminary data.</text>
</comment>